<dbReference type="NCBIfam" id="TIGR00357">
    <property type="entry name" value="peptide-methionine (R)-S-oxide reductase MsrB"/>
    <property type="match status" value="1"/>
</dbReference>
<comment type="catalytic activity">
    <reaction evidence="3">
        <text>L-methionyl-[protein] + [thioredoxin]-disulfide + H2O = L-methionyl-(R)-S-oxide-[protein] + [thioredoxin]-dithiol</text>
        <dbReference type="Rhea" id="RHEA:24164"/>
        <dbReference type="Rhea" id="RHEA-COMP:10698"/>
        <dbReference type="Rhea" id="RHEA-COMP:10700"/>
        <dbReference type="Rhea" id="RHEA-COMP:12313"/>
        <dbReference type="Rhea" id="RHEA-COMP:12314"/>
        <dbReference type="ChEBI" id="CHEBI:15377"/>
        <dbReference type="ChEBI" id="CHEBI:16044"/>
        <dbReference type="ChEBI" id="CHEBI:29950"/>
        <dbReference type="ChEBI" id="CHEBI:45764"/>
        <dbReference type="ChEBI" id="CHEBI:50058"/>
        <dbReference type="EC" id="1.8.4.12"/>
    </reaction>
</comment>
<feature type="chain" id="PRO_5047009318" description="peptide-methionine (R)-S-oxide reductase" evidence="4">
    <location>
        <begin position="23"/>
        <end position="165"/>
    </location>
</feature>
<evidence type="ECO:0000256" key="1">
    <source>
        <dbReference type="ARBA" id="ARBA00012499"/>
    </source>
</evidence>
<keyword evidence="2" id="KW-0560">Oxidoreductase</keyword>
<dbReference type="SUPFAM" id="SSF51316">
    <property type="entry name" value="Mss4-like"/>
    <property type="match status" value="1"/>
</dbReference>
<organism evidence="6 7">
    <name type="scientific">Neptunitalea lumnitzerae</name>
    <dbReference type="NCBI Taxonomy" id="2965509"/>
    <lineage>
        <taxon>Bacteria</taxon>
        <taxon>Pseudomonadati</taxon>
        <taxon>Bacteroidota</taxon>
        <taxon>Flavobacteriia</taxon>
        <taxon>Flavobacteriales</taxon>
        <taxon>Flavobacteriaceae</taxon>
        <taxon>Neptunitalea</taxon>
    </lineage>
</organism>
<dbReference type="PANTHER" id="PTHR10173">
    <property type="entry name" value="METHIONINE SULFOXIDE REDUCTASE"/>
    <property type="match status" value="1"/>
</dbReference>
<dbReference type="PROSITE" id="PS51790">
    <property type="entry name" value="MSRB"/>
    <property type="match status" value="1"/>
</dbReference>
<keyword evidence="7" id="KW-1185">Reference proteome</keyword>
<dbReference type="Gene3D" id="2.170.150.20">
    <property type="entry name" value="Peptide methionine sulfoxide reductase"/>
    <property type="match status" value="1"/>
</dbReference>
<keyword evidence="4" id="KW-0732">Signal</keyword>
<reference evidence="6" key="1">
    <citation type="submission" date="2022-07" db="EMBL/GenBank/DDBJ databases">
        <title>Taxonomy of Novel Oxalotrophic and Methylotrophic Bacteria.</title>
        <authorList>
            <person name="Sahin N."/>
            <person name="Tani A."/>
        </authorList>
    </citation>
    <scope>NUCLEOTIDE SEQUENCE</scope>
    <source>
        <strain evidence="6">Y10</strain>
    </source>
</reference>
<dbReference type="PANTHER" id="PTHR10173:SF52">
    <property type="entry name" value="METHIONINE-R-SULFOXIDE REDUCTASE B1"/>
    <property type="match status" value="1"/>
</dbReference>
<dbReference type="InterPro" id="IPR011057">
    <property type="entry name" value="Mss4-like_sf"/>
</dbReference>
<sequence length="165" mass="18585">MKMKNVFIALIAIIFVSCNSEAQTEKEKKDMNEKQYAVEKTEAEWKAELTPEEYRILRQKGTEYPGTGKYNLHFEDGAYTCKGCGTKLFESGQKFESSCGWPSFDDAIEGTVEYIQDYTHGMVRTEILCANCGGHLGHVFDDGPTETGKRYCVNSASINFEKDGE</sequence>
<protein>
    <recommendedName>
        <fullName evidence="1">peptide-methionine (R)-S-oxide reductase</fullName>
        <ecNumber evidence="1">1.8.4.12</ecNumber>
    </recommendedName>
</protein>
<dbReference type="EMBL" id="BRVO01000003">
    <property type="protein sequence ID" value="GLB50251.1"/>
    <property type="molecule type" value="Genomic_DNA"/>
</dbReference>
<comment type="caution">
    <text evidence="6">The sequence shown here is derived from an EMBL/GenBank/DDBJ whole genome shotgun (WGS) entry which is preliminary data.</text>
</comment>
<feature type="domain" description="MsrB" evidence="5">
    <location>
        <begin position="42"/>
        <end position="163"/>
    </location>
</feature>
<dbReference type="InterPro" id="IPR002579">
    <property type="entry name" value="Met_Sox_Rdtase_MsrB_dom"/>
</dbReference>
<gene>
    <name evidence="6" type="primary">mrsB2</name>
    <name evidence="6" type="ORF">Y10_26190</name>
</gene>
<evidence type="ECO:0000313" key="6">
    <source>
        <dbReference type="EMBL" id="GLB50251.1"/>
    </source>
</evidence>
<evidence type="ECO:0000256" key="3">
    <source>
        <dbReference type="ARBA" id="ARBA00048488"/>
    </source>
</evidence>
<dbReference type="EC" id="1.8.4.12" evidence="1"/>
<dbReference type="Pfam" id="PF01641">
    <property type="entry name" value="SelR"/>
    <property type="match status" value="1"/>
</dbReference>
<dbReference type="PROSITE" id="PS51257">
    <property type="entry name" value="PROKAR_LIPOPROTEIN"/>
    <property type="match status" value="1"/>
</dbReference>
<dbReference type="InterPro" id="IPR028427">
    <property type="entry name" value="Met_Sox_Rdtase_MsrB"/>
</dbReference>
<proteinExistence type="predicted"/>
<accession>A0ABQ5MLG5</accession>
<feature type="signal peptide" evidence="4">
    <location>
        <begin position="1"/>
        <end position="22"/>
    </location>
</feature>
<evidence type="ECO:0000259" key="5">
    <source>
        <dbReference type="PROSITE" id="PS51790"/>
    </source>
</evidence>
<dbReference type="Proteomes" id="UP001143543">
    <property type="component" value="Unassembled WGS sequence"/>
</dbReference>
<evidence type="ECO:0000313" key="7">
    <source>
        <dbReference type="Proteomes" id="UP001143543"/>
    </source>
</evidence>
<evidence type="ECO:0000256" key="4">
    <source>
        <dbReference type="SAM" id="SignalP"/>
    </source>
</evidence>
<evidence type="ECO:0000256" key="2">
    <source>
        <dbReference type="ARBA" id="ARBA00023002"/>
    </source>
</evidence>
<name>A0ABQ5MLG5_9FLAO</name>